<feature type="active site" description="Nucleophile" evidence="11">
    <location>
        <position position="92"/>
    </location>
</feature>
<feature type="active site" description="Proton donor/acceptor" evidence="11">
    <location>
        <position position="161"/>
    </location>
</feature>
<dbReference type="SUPFAM" id="SSF53474">
    <property type="entry name" value="alpha/beta-Hydrolases"/>
    <property type="match status" value="1"/>
</dbReference>
<dbReference type="EC" id="3.1.1.74" evidence="3 13"/>
<gene>
    <name evidence="14" type="ORF">SAMD00023353_5900030</name>
</gene>
<dbReference type="GO" id="GO:0016052">
    <property type="term" value="P:carbohydrate catabolic process"/>
    <property type="evidence" value="ECO:0007669"/>
    <property type="project" value="TreeGrafter"/>
</dbReference>
<accession>A0A1W2TVI1</accession>
<proteinExistence type="inferred from homology"/>
<dbReference type="STRING" id="77044.A0A1W2TVI1"/>
<evidence type="ECO:0000256" key="2">
    <source>
        <dbReference type="ARBA" id="ARBA00007534"/>
    </source>
</evidence>
<dbReference type="PROSITE" id="PS00155">
    <property type="entry name" value="CUTINASE_1"/>
    <property type="match status" value="1"/>
</dbReference>
<keyword evidence="8" id="KW-0843">Virulence</keyword>
<dbReference type="GO" id="GO:0050525">
    <property type="term" value="F:cutinase activity"/>
    <property type="evidence" value="ECO:0007669"/>
    <property type="project" value="UniProtKB-UniRule"/>
</dbReference>
<reference evidence="14" key="1">
    <citation type="submission" date="2016-03" db="EMBL/GenBank/DDBJ databases">
        <title>Draft genome sequence of Rosellinia necatrix.</title>
        <authorList>
            <person name="Kanematsu S."/>
        </authorList>
    </citation>
    <scope>NUCLEOTIDE SEQUENCE [LARGE SCALE GENOMIC DNA]</scope>
    <source>
        <strain evidence="14">W97</strain>
    </source>
</reference>
<keyword evidence="15" id="KW-1185">Reference proteome</keyword>
<evidence type="ECO:0000256" key="3">
    <source>
        <dbReference type="ARBA" id="ARBA00013095"/>
    </source>
</evidence>
<evidence type="ECO:0000313" key="15">
    <source>
        <dbReference type="Proteomes" id="UP000054516"/>
    </source>
</evidence>
<evidence type="ECO:0000256" key="5">
    <source>
        <dbReference type="ARBA" id="ARBA00022525"/>
    </source>
</evidence>
<dbReference type="InterPro" id="IPR029058">
    <property type="entry name" value="AB_hydrolase_fold"/>
</dbReference>
<comment type="subcellular location">
    <subcellularLocation>
        <location evidence="1 13">Secreted</location>
    </subcellularLocation>
</comment>
<feature type="active site" evidence="11">
    <location>
        <position position="147"/>
    </location>
</feature>
<dbReference type="Pfam" id="PF01083">
    <property type="entry name" value="Cutinase"/>
    <property type="match status" value="1"/>
</dbReference>
<dbReference type="PANTHER" id="PTHR48250">
    <property type="entry name" value="CUTINASE 2-RELATED"/>
    <property type="match status" value="1"/>
</dbReference>
<evidence type="ECO:0000256" key="8">
    <source>
        <dbReference type="ARBA" id="ARBA00023026"/>
    </source>
</evidence>
<keyword evidence="7 13" id="KW-0378">Hydrolase</keyword>
<keyword evidence="4 13" id="KW-0719">Serine esterase</keyword>
<keyword evidence="5 13" id="KW-0964">Secreted</keyword>
<evidence type="ECO:0000313" key="14">
    <source>
        <dbReference type="EMBL" id="GAP92649.2"/>
    </source>
</evidence>
<keyword evidence="6" id="KW-0732">Signal</keyword>
<dbReference type="SMART" id="SM01110">
    <property type="entry name" value="Cutinase"/>
    <property type="match status" value="1"/>
</dbReference>
<comment type="similarity">
    <text evidence="2 13">Belongs to the cutinase family.</text>
</comment>
<evidence type="ECO:0000256" key="13">
    <source>
        <dbReference type="RuleBase" id="RU361263"/>
    </source>
</evidence>
<dbReference type="Gene3D" id="3.40.50.1820">
    <property type="entry name" value="alpha/beta hydrolase"/>
    <property type="match status" value="1"/>
</dbReference>
<organism evidence="14">
    <name type="scientific">Rosellinia necatrix</name>
    <name type="common">White root-rot fungus</name>
    <dbReference type="NCBI Taxonomy" id="77044"/>
    <lineage>
        <taxon>Eukaryota</taxon>
        <taxon>Fungi</taxon>
        <taxon>Dikarya</taxon>
        <taxon>Ascomycota</taxon>
        <taxon>Pezizomycotina</taxon>
        <taxon>Sordariomycetes</taxon>
        <taxon>Xylariomycetidae</taxon>
        <taxon>Xylariales</taxon>
        <taxon>Xylariaceae</taxon>
        <taxon>Rosellinia</taxon>
    </lineage>
</organism>
<comment type="catalytic activity">
    <reaction evidence="10 13">
        <text>cutin + H2O = cutin monomers.</text>
        <dbReference type="EC" id="3.1.1.74"/>
    </reaction>
</comment>
<dbReference type="InterPro" id="IPR000675">
    <property type="entry name" value="Cutinase/axe"/>
</dbReference>
<dbReference type="GO" id="GO:0005576">
    <property type="term" value="C:extracellular region"/>
    <property type="evidence" value="ECO:0007669"/>
    <property type="project" value="UniProtKB-SubCell"/>
</dbReference>
<keyword evidence="9 12" id="KW-1015">Disulfide bond</keyword>
<evidence type="ECO:0000256" key="11">
    <source>
        <dbReference type="PIRSR" id="PIRSR611150-1"/>
    </source>
</evidence>
<evidence type="ECO:0000256" key="4">
    <source>
        <dbReference type="ARBA" id="ARBA00022487"/>
    </source>
</evidence>
<sequence>MWFLYVIGSHHRPGAVGWPQVRGATIGPALSDGLKSVFGVTNVATQGVDYYGFIGGNYYPGGAPPWGIFDMQVIITAAATCPHSKIVVSGYSQGAAIVHRAIEGLAERVRGRIAGVVTFGDTQALQDGGRIRGYPPARTLIICNYGDIICAGALVPVYPVHWDYVKWVPTATLFLAQAVLTAAAAVDPWWPGGNASLAADLSGLVGALAPGAGTDAPVPARFVAFPPLPPPAPAGVEGG</sequence>
<dbReference type="EMBL" id="DF977504">
    <property type="protein sequence ID" value="GAP92649.2"/>
    <property type="molecule type" value="Genomic_DNA"/>
</dbReference>
<name>A0A1W2TVI1_ROSNE</name>
<dbReference type="PRINTS" id="PR00129">
    <property type="entry name" value="CUTINASE"/>
</dbReference>
<evidence type="ECO:0000256" key="9">
    <source>
        <dbReference type="ARBA" id="ARBA00023157"/>
    </source>
</evidence>
<evidence type="ECO:0000256" key="1">
    <source>
        <dbReference type="ARBA" id="ARBA00004613"/>
    </source>
</evidence>
<feature type="disulfide bond" evidence="12">
    <location>
        <begin position="143"/>
        <end position="150"/>
    </location>
</feature>
<dbReference type="Proteomes" id="UP000054516">
    <property type="component" value="Unassembled WGS sequence"/>
</dbReference>
<dbReference type="InterPro" id="IPR043580">
    <property type="entry name" value="CUTINASE_1"/>
</dbReference>
<dbReference type="OrthoDB" id="2975078at2759"/>
<evidence type="ECO:0000256" key="12">
    <source>
        <dbReference type="PIRSR" id="PIRSR611150-2"/>
    </source>
</evidence>
<dbReference type="AlphaFoldDB" id="A0A1W2TVI1"/>
<evidence type="ECO:0000256" key="10">
    <source>
        <dbReference type="ARBA" id="ARBA00034045"/>
    </source>
</evidence>
<evidence type="ECO:0000256" key="7">
    <source>
        <dbReference type="ARBA" id="ARBA00022801"/>
    </source>
</evidence>
<dbReference type="PANTHER" id="PTHR48250:SF3">
    <property type="entry name" value="CUTINASE 1-RELATED"/>
    <property type="match status" value="1"/>
</dbReference>
<protein>
    <recommendedName>
        <fullName evidence="3 13">Cutinase</fullName>
        <ecNumber evidence="3 13">3.1.1.74</ecNumber>
    </recommendedName>
</protein>
<comment type="function">
    <text evidence="13">Catalyzes the hydrolysis of complex carboxylic polyesters found in the cell wall of plants. Degrades cutin, a macromolecule that forms the structure of the plant cuticle.</text>
</comment>
<dbReference type="InterPro" id="IPR011150">
    <property type="entry name" value="Cutinase_monf"/>
</dbReference>
<evidence type="ECO:0000256" key="6">
    <source>
        <dbReference type="ARBA" id="ARBA00022729"/>
    </source>
</evidence>